<evidence type="ECO:0000259" key="4">
    <source>
        <dbReference type="SMART" id="SM00736"/>
    </source>
</evidence>
<dbReference type="InterPro" id="IPR015919">
    <property type="entry name" value="Cadherin-like_sf"/>
</dbReference>
<feature type="signal peptide" evidence="3">
    <location>
        <begin position="1"/>
        <end position="24"/>
    </location>
</feature>
<dbReference type="AlphaFoldDB" id="A0A0D1Y4D5"/>
<feature type="compositionally biased region" description="Basic and acidic residues" evidence="1">
    <location>
        <begin position="732"/>
        <end position="746"/>
    </location>
</feature>
<dbReference type="STRING" id="1016849.A0A0D1Y4D5"/>
<name>A0A0D1Y4D5_9EURO</name>
<organism evidence="5 6">
    <name type="scientific">Exophiala sideris</name>
    <dbReference type="NCBI Taxonomy" id="1016849"/>
    <lineage>
        <taxon>Eukaryota</taxon>
        <taxon>Fungi</taxon>
        <taxon>Dikarya</taxon>
        <taxon>Ascomycota</taxon>
        <taxon>Pezizomycotina</taxon>
        <taxon>Eurotiomycetes</taxon>
        <taxon>Chaetothyriomycetidae</taxon>
        <taxon>Chaetothyriales</taxon>
        <taxon>Herpotrichiellaceae</taxon>
        <taxon>Exophiala</taxon>
    </lineage>
</organism>
<feature type="region of interest" description="Disordered" evidence="1">
    <location>
        <begin position="504"/>
        <end position="538"/>
    </location>
</feature>
<feature type="transmembrane region" description="Helical" evidence="2">
    <location>
        <begin position="464"/>
        <end position="487"/>
    </location>
</feature>
<feature type="region of interest" description="Disordered" evidence="1">
    <location>
        <begin position="833"/>
        <end position="900"/>
    </location>
</feature>
<accession>A0A0D1Y4D5</accession>
<dbReference type="Gene3D" id="2.60.40.10">
    <property type="entry name" value="Immunoglobulins"/>
    <property type="match status" value="3"/>
</dbReference>
<keyword evidence="2" id="KW-0472">Membrane</keyword>
<evidence type="ECO:0000256" key="2">
    <source>
        <dbReference type="SAM" id="Phobius"/>
    </source>
</evidence>
<evidence type="ECO:0000313" key="5">
    <source>
        <dbReference type="EMBL" id="KIV77702.1"/>
    </source>
</evidence>
<feature type="region of interest" description="Disordered" evidence="1">
    <location>
        <begin position="557"/>
        <end position="694"/>
    </location>
</feature>
<dbReference type="Pfam" id="PF05345">
    <property type="entry name" value="He_PIG"/>
    <property type="match status" value="2"/>
</dbReference>
<evidence type="ECO:0000256" key="1">
    <source>
        <dbReference type="SAM" id="MobiDB-lite"/>
    </source>
</evidence>
<evidence type="ECO:0000256" key="3">
    <source>
        <dbReference type="SAM" id="SignalP"/>
    </source>
</evidence>
<evidence type="ECO:0000313" key="6">
    <source>
        <dbReference type="Proteomes" id="UP000053599"/>
    </source>
</evidence>
<reference evidence="5 6" key="1">
    <citation type="submission" date="2015-01" db="EMBL/GenBank/DDBJ databases">
        <title>The Genome Sequence of Exophiala sideris CBS121828.</title>
        <authorList>
            <consortium name="The Broad Institute Genomics Platform"/>
            <person name="Cuomo C."/>
            <person name="de Hoog S."/>
            <person name="Gorbushina A."/>
            <person name="Stielow B."/>
            <person name="Teixiera M."/>
            <person name="Abouelleil A."/>
            <person name="Chapman S.B."/>
            <person name="Priest M."/>
            <person name="Young S.K."/>
            <person name="Wortman J."/>
            <person name="Nusbaum C."/>
            <person name="Birren B."/>
        </authorList>
    </citation>
    <scope>NUCLEOTIDE SEQUENCE [LARGE SCALE GENOMIC DNA]</scope>
    <source>
        <strain evidence="5 6">CBS 121828</strain>
    </source>
</reference>
<feature type="compositionally biased region" description="Basic and acidic residues" evidence="1">
    <location>
        <begin position="633"/>
        <end position="643"/>
    </location>
</feature>
<dbReference type="SMART" id="SM00736">
    <property type="entry name" value="CADG"/>
    <property type="match status" value="2"/>
</dbReference>
<dbReference type="HOGENOM" id="CLU_005543_0_0_1"/>
<feature type="region of interest" description="Disordered" evidence="1">
    <location>
        <begin position="435"/>
        <end position="457"/>
    </location>
</feature>
<keyword evidence="2" id="KW-1133">Transmembrane helix</keyword>
<dbReference type="GO" id="GO:0005509">
    <property type="term" value="F:calcium ion binding"/>
    <property type="evidence" value="ECO:0007669"/>
    <property type="project" value="InterPro"/>
</dbReference>
<feature type="region of interest" description="Disordered" evidence="1">
    <location>
        <begin position="716"/>
        <end position="771"/>
    </location>
</feature>
<protein>
    <recommendedName>
        <fullName evidence="4">Dystroglycan-type cadherin-like domain-containing protein</fullName>
    </recommendedName>
</protein>
<dbReference type="GO" id="GO:0016020">
    <property type="term" value="C:membrane"/>
    <property type="evidence" value="ECO:0007669"/>
    <property type="project" value="InterPro"/>
</dbReference>
<dbReference type="OrthoDB" id="10264738at2759"/>
<sequence length="900" mass="97002">MHLVEARKPWLALVFASLATPARAVPDLYFPVNSQVPPVAYVSQQYAFTFSATTFGSNESQFSYTIADGPEWLHLDTSNRSFRGTPAQSDLGANIVQLIASDSTGEASDSITLIVLDSTQLGSGASILPQLQQAGSSSAPDSLLLRPLQPFEVTFAHDTFTGIGSNTIYYAISDNRSPLPPWVQFDSSQLSFSGTGPPLVSLSTPPQTYGFLLIASDVVGFAEATVSFDIVVGYNVFAFANVSQTVAISSGLPFQTPPLRSLLTLDGNVCADGQIASIVVDGPDWVELDKSRISLSGTPQTAANTLVTISVTDIYNDVANTTVFLQADSLHAISPGTIGGVNVTLGENFSYTLSNPAFTGSGSISANLGSAYGWLHFNSSSRVLSGQPPLSLSEDMIPVTIAYTNATANVTATVNLYLMPDQPNGMATASIMQSRALPQASQTSNPQNSSPTSEKNSKWSSTRMILAIVLSVLAVLIIICLILLWALRRRRKRLANTESANLDSMQANTTDNSPGVSPHQARPLTAPSRPLTRPPRIDLTWSNDSLAHSRYRLSGIATSGNDRTSRVSRGDGPLSRQSHLYRGALTRQSGTLDQRMAENENRLQEQARVSQPTVGLPDRRSGAGHGSGILLRSDSEAARRSWRDTWTSKPVRDSKRSTVMLESFPNPPTSPGSKRDKAVSTARSTNPSIRDSIGALSFEARRQKWHTERARARLEGAARFSNAGASRLMSSPREHRTGRSRGDDRSTAPTAVQDAERPKNRPPSRQRTWSDWSAIGPAAHDSLRAGSPLNSVLESLPNARTNMSLASSGQFESVTSSESQWEDEDVVVKETANGARRWEAGESSTSSPRLPFESEGKENENSAGYARHARISDARKRHTSVGEGGLTRSKARHHGSFRFI</sequence>
<feature type="chain" id="PRO_5002236718" description="Dystroglycan-type cadherin-like domain-containing protein" evidence="3">
    <location>
        <begin position="25"/>
        <end position="900"/>
    </location>
</feature>
<dbReference type="EMBL" id="KN846954">
    <property type="protein sequence ID" value="KIV77702.1"/>
    <property type="molecule type" value="Genomic_DNA"/>
</dbReference>
<keyword evidence="3" id="KW-0732">Signal</keyword>
<dbReference type="InterPro" id="IPR006644">
    <property type="entry name" value="Cadg"/>
</dbReference>
<proteinExistence type="predicted"/>
<feature type="compositionally biased region" description="Polar residues" evidence="1">
    <location>
        <begin position="504"/>
        <end position="515"/>
    </location>
</feature>
<feature type="compositionally biased region" description="Polar residues" evidence="1">
    <location>
        <begin position="439"/>
        <end position="457"/>
    </location>
</feature>
<feature type="domain" description="Dystroglycan-type cadherin-like" evidence="4">
    <location>
        <begin position="134"/>
        <end position="240"/>
    </location>
</feature>
<feature type="compositionally biased region" description="Basic and acidic residues" evidence="1">
    <location>
        <begin position="595"/>
        <end position="605"/>
    </location>
</feature>
<dbReference type="SUPFAM" id="SSF49313">
    <property type="entry name" value="Cadherin-like"/>
    <property type="match status" value="3"/>
</dbReference>
<keyword evidence="2" id="KW-0812">Transmembrane</keyword>
<dbReference type="Proteomes" id="UP000053599">
    <property type="component" value="Unassembled WGS sequence"/>
</dbReference>
<feature type="compositionally biased region" description="Basic residues" evidence="1">
    <location>
        <begin position="889"/>
        <end position="900"/>
    </location>
</feature>
<feature type="domain" description="Dystroglycan-type cadherin-like" evidence="4">
    <location>
        <begin position="31"/>
        <end position="122"/>
    </location>
</feature>
<gene>
    <name evidence="5" type="ORF">PV11_09485</name>
</gene>
<dbReference type="InterPro" id="IPR013783">
    <property type="entry name" value="Ig-like_fold"/>
</dbReference>